<dbReference type="Gene3D" id="2.170.130.10">
    <property type="entry name" value="TonB-dependent receptor, plug domain"/>
    <property type="match status" value="1"/>
</dbReference>
<dbReference type="PANTHER" id="PTHR47234">
    <property type="match status" value="1"/>
</dbReference>
<evidence type="ECO:0000313" key="5">
    <source>
        <dbReference type="Proteomes" id="UP000033203"/>
    </source>
</evidence>
<name>A0A0D1ME66_9SPHN</name>
<organism evidence="4 5">
    <name type="scientific">Sphingomonas melonis</name>
    <dbReference type="NCBI Taxonomy" id="152682"/>
    <lineage>
        <taxon>Bacteria</taxon>
        <taxon>Pseudomonadati</taxon>
        <taxon>Pseudomonadota</taxon>
        <taxon>Alphaproteobacteria</taxon>
        <taxon>Sphingomonadales</taxon>
        <taxon>Sphingomonadaceae</taxon>
        <taxon>Sphingomonas</taxon>
    </lineage>
</organism>
<feature type="chain" id="PRO_5002233482" description="TonB-dependent receptor plug domain-containing protein" evidence="2">
    <location>
        <begin position="23"/>
        <end position="678"/>
    </location>
</feature>
<dbReference type="InterPro" id="IPR037066">
    <property type="entry name" value="Plug_dom_sf"/>
</dbReference>
<keyword evidence="2" id="KW-0732">Signal</keyword>
<evidence type="ECO:0000256" key="2">
    <source>
        <dbReference type="SAM" id="SignalP"/>
    </source>
</evidence>
<dbReference type="SUPFAM" id="SSF56935">
    <property type="entry name" value="Porins"/>
    <property type="match status" value="1"/>
</dbReference>
<evidence type="ECO:0000313" key="4">
    <source>
        <dbReference type="EMBL" id="KIU26026.1"/>
    </source>
</evidence>
<dbReference type="EMBL" id="JXTP01000090">
    <property type="protein sequence ID" value="KIU26026.1"/>
    <property type="molecule type" value="Genomic_DNA"/>
</dbReference>
<evidence type="ECO:0000256" key="1">
    <source>
        <dbReference type="SAM" id="MobiDB-lite"/>
    </source>
</evidence>
<dbReference type="PANTHER" id="PTHR47234:SF2">
    <property type="entry name" value="TONB-DEPENDENT RECEPTOR"/>
    <property type="match status" value="1"/>
</dbReference>
<feature type="region of interest" description="Disordered" evidence="1">
    <location>
        <begin position="25"/>
        <end position="74"/>
    </location>
</feature>
<dbReference type="PATRIC" id="fig|1549858.7.peg.3569"/>
<dbReference type="Pfam" id="PF07715">
    <property type="entry name" value="Plug"/>
    <property type="match status" value="1"/>
</dbReference>
<proteinExistence type="predicted"/>
<dbReference type="Proteomes" id="UP000033203">
    <property type="component" value="Unassembled WGS sequence"/>
</dbReference>
<feature type="domain" description="TonB-dependent receptor plug" evidence="3">
    <location>
        <begin position="114"/>
        <end position="205"/>
    </location>
</feature>
<evidence type="ECO:0000259" key="3">
    <source>
        <dbReference type="Pfam" id="PF07715"/>
    </source>
</evidence>
<dbReference type="InterPro" id="IPR012910">
    <property type="entry name" value="Plug_dom"/>
</dbReference>
<feature type="compositionally biased region" description="Low complexity" evidence="1">
    <location>
        <begin position="25"/>
        <end position="49"/>
    </location>
</feature>
<gene>
    <name evidence="4" type="ORF">SR41_16850</name>
</gene>
<sequence length="678" mass="70143">MRDYFATTSLFTLAALALPAAAWGQAAPPPTATQTQGVAASAVEAAPSSIDATEPKAGEPAAPQSTGQPGEANEDIVVTGSRIARRDYQSNSPIVTVGAGALEGSGQPTLDRAIGQLPQFSAAQGLAQVGDVQARTGFQGGQAYSDLRGLGSNRSLVLVDGRRLIASNPNGSIDLNTIPMVMIENVEIISGGASATYGSDAIAGVVNFKLRRKFSGIELGGRVGATTQGDAANRQLTALAGGSFAEGRGNAIFAFEYSARDRVLGSDRAFFQNIRLLARPPEGIIENGVFGGQPTVAAVNAILATYPGTTPIAATANGRYSGALGFNTDGTLFTTSAGANCVQNYRGLSAGVLGLRITPDCRQVASANGNYFSIQVPLEKYNAAAKFDYDFGDVTAYASFNFMHSKASDTSAPGSTGPGKYLVVPLSNPFVQNNAALQALLASRANPTSTTPLSLSKLLVASGPRSQTFSYDVYQGVAGVRGKIPGTALNFDVYGSLGRTQLTNIQLNDTSRANIAQVLNGTANYTGSAGTCIGYAWNPLGNNPFSPGCREFIVRNNTNINETRQAIIEGTITGSLLKLPAGDLGFAVGAAYRNNSFDYRPDNALIRGDTPSFDNITATAGTQKVKEVFGELEVPILADIPLIQSLSANLATGAPTILDLAASTPTRATSATGRSSSC</sequence>
<comment type="caution">
    <text evidence="4">The sequence shown here is derived from an EMBL/GenBank/DDBJ whole genome shotgun (WGS) entry which is preliminary data.</text>
</comment>
<protein>
    <recommendedName>
        <fullName evidence="3">TonB-dependent receptor plug domain-containing protein</fullName>
    </recommendedName>
</protein>
<reference evidence="4 5" key="1">
    <citation type="submission" date="2015-01" db="EMBL/GenBank/DDBJ databases">
        <title>Genome of Sphingomonas taxi strain 30a.</title>
        <authorList>
            <person name="Eevers N."/>
            <person name="Van Hamme J."/>
            <person name="Bottos E."/>
            <person name="Weyens N."/>
            <person name="Vangronsveld J."/>
        </authorList>
    </citation>
    <scope>NUCLEOTIDE SEQUENCE [LARGE SCALE GENOMIC DNA]</scope>
    <source>
        <strain evidence="4 5">30a</strain>
    </source>
</reference>
<feature type="signal peptide" evidence="2">
    <location>
        <begin position="1"/>
        <end position="22"/>
    </location>
</feature>
<dbReference type="AlphaFoldDB" id="A0A0D1ME66"/>
<accession>A0A0D1ME66</accession>